<accession>A0A8I6YJS0</accession>
<organism evidence="1 2">
    <name type="scientific">Hordeum vulgare subsp. vulgare</name>
    <name type="common">Domesticated barley</name>
    <dbReference type="NCBI Taxonomy" id="112509"/>
    <lineage>
        <taxon>Eukaryota</taxon>
        <taxon>Viridiplantae</taxon>
        <taxon>Streptophyta</taxon>
        <taxon>Embryophyta</taxon>
        <taxon>Tracheophyta</taxon>
        <taxon>Spermatophyta</taxon>
        <taxon>Magnoliopsida</taxon>
        <taxon>Liliopsida</taxon>
        <taxon>Poales</taxon>
        <taxon>Poaceae</taxon>
        <taxon>BOP clade</taxon>
        <taxon>Pooideae</taxon>
        <taxon>Triticodae</taxon>
        <taxon>Triticeae</taxon>
        <taxon>Hordeinae</taxon>
        <taxon>Hordeum</taxon>
    </lineage>
</organism>
<evidence type="ECO:0000313" key="2">
    <source>
        <dbReference type="Proteomes" id="UP000011116"/>
    </source>
</evidence>
<name>A0A8I6YJS0_HORVV</name>
<sequence length="85" mass="9202">MMESVGMQGVEGSDRQSVRPRLVKEIGEVLRGKSPGGSETSQILGRPFDRRGLLSPILSVFLQSLSIHVFQNPPRRTSGSKAPGI</sequence>
<dbReference type="EnsemblPlants" id="HORVU.MOREX.r3.7HG0717280.1">
    <property type="protein sequence ID" value="HORVU.MOREX.r3.7HG0717280.1.CDS1"/>
    <property type="gene ID" value="HORVU.MOREX.r3.7HG0717280"/>
</dbReference>
<dbReference type="Gramene" id="HORVU.MOREX.r3.7HG0717280.1">
    <property type="protein sequence ID" value="HORVU.MOREX.r3.7HG0717280.1.CDS1"/>
    <property type="gene ID" value="HORVU.MOREX.r3.7HG0717280"/>
</dbReference>
<dbReference type="AlphaFoldDB" id="A0A8I6YJS0"/>
<reference evidence="1" key="2">
    <citation type="submission" date="2020-10" db="EMBL/GenBank/DDBJ databases">
        <authorList>
            <person name="Scholz U."/>
            <person name="Mascher M."/>
            <person name="Fiebig A."/>
        </authorList>
    </citation>
    <scope>NUCLEOTIDE SEQUENCE [LARGE SCALE GENOMIC DNA]</scope>
    <source>
        <strain evidence="1">cv. Morex</strain>
    </source>
</reference>
<proteinExistence type="predicted"/>
<protein>
    <submittedName>
        <fullName evidence="1">Uncharacterized protein</fullName>
    </submittedName>
</protein>
<dbReference type="Proteomes" id="UP000011116">
    <property type="component" value="Chromosome 7H"/>
</dbReference>
<reference evidence="1" key="3">
    <citation type="submission" date="2022-01" db="UniProtKB">
        <authorList>
            <consortium name="EnsemblPlants"/>
        </authorList>
    </citation>
    <scope>IDENTIFICATION</scope>
    <source>
        <strain evidence="1">subsp. vulgare</strain>
    </source>
</reference>
<evidence type="ECO:0000313" key="1">
    <source>
        <dbReference type="EnsemblPlants" id="HORVU.MOREX.r3.7HG0717280.1.CDS1"/>
    </source>
</evidence>
<reference evidence="2" key="1">
    <citation type="journal article" date="2012" name="Nature">
        <title>A physical, genetic and functional sequence assembly of the barley genome.</title>
        <authorList>
            <consortium name="The International Barley Genome Sequencing Consortium"/>
            <person name="Mayer K.F."/>
            <person name="Waugh R."/>
            <person name="Brown J.W."/>
            <person name="Schulman A."/>
            <person name="Langridge P."/>
            <person name="Platzer M."/>
            <person name="Fincher G.B."/>
            <person name="Muehlbauer G.J."/>
            <person name="Sato K."/>
            <person name="Close T.J."/>
            <person name="Wise R.P."/>
            <person name="Stein N."/>
        </authorList>
    </citation>
    <scope>NUCLEOTIDE SEQUENCE [LARGE SCALE GENOMIC DNA]</scope>
    <source>
        <strain evidence="2">cv. Morex</strain>
    </source>
</reference>
<keyword evidence="2" id="KW-1185">Reference proteome</keyword>